<dbReference type="CDD" id="cd04458">
    <property type="entry name" value="CSP_CDS"/>
    <property type="match status" value="1"/>
</dbReference>
<name>A0A5C1QI63_9SPIO</name>
<proteinExistence type="predicted"/>
<sequence length="79" mass="8843">METGTVKWFNSTKGYGFITQANGNDLFVHTSGINGYIDEGDTVEFEIGDGQKGPCAINVKKFNLVFNQFFIFQIIKKGR</sequence>
<dbReference type="KEGG" id="sper:EW093_16535"/>
<reference evidence="5 6" key="1">
    <citation type="submission" date="2019-02" db="EMBL/GenBank/DDBJ databases">
        <authorList>
            <person name="Fomenkov A."/>
            <person name="Dubinina G."/>
            <person name="Grabovich M."/>
            <person name="Vincze T."/>
            <person name="Roberts R.J."/>
        </authorList>
    </citation>
    <scope>NUCLEOTIDE SEQUENCE [LARGE SCALE GENOMIC DNA]</scope>
    <source>
        <strain evidence="5 6">P</strain>
    </source>
</reference>
<evidence type="ECO:0000256" key="1">
    <source>
        <dbReference type="ARBA" id="ARBA00004496"/>
    </source>
</evidence>
<dbReference type="Proteomes" id="UP000323824">
    <property type="component" value="Chromosome"/>
</dbReference>
<evidence type="ECO:0000256" key="2">
    <source>
        <dbReference type="ARBA" id="ARBA00022490"/>
    </source>
</evidence>
<dbReference type="RefSeq" id="WP_149569459.1">
    <property type="nucleotide sequence ID" value="NZ_CP035807.1"/>
</dbReference>
<dbReference type="SUPFAM" id="SSF50249">
    <property type="entry name" value="Nucleic acid-binding proteins"/>
    <property type="match status" value="1"/>
</dbReference>
<dbReference type="InterPro" id="IPR012156">
    <property type="entry name" value="Cold_shock_CspA"/>
</dbReference>
<dbReference type="PANTHER" id="PTHR11544">
    <property type="entry name" value="COLD SHOCK DOMAIN CONTAINING PROTEINS"/>
    <property type="match status" value="1"/>
</dbReference>
<organism evidence="5 6">
    <name type="scientific">Thiospirochaeta perfilievii</name>
    <dbReference type="NCBI Taxonomy" id="252967"/>
    <lineage>
        <taxon>Bacteria</taxon>
        <taxon>Pseudomonadati</taxon>
        <taxon>Spirochaetota</taxon>
        <taxon>Spirochaetia</taxon>
        <taxon>Spirochaetales</taxon>
        <taxon>Spirochaetaceae</taxon>
        <taxon>Thiospirochaeta</taxon>
    </lineage>
</organism>
<dbReference type="PIRSF" id="PIRSF002599">
    <property type="entry name" value="Cold_shock_A"/>
    <property type="match status" value="1"/>
</dbReference>
<dbReference type="Pfam" id="PF00313">
    <property type="entry name" value="CSD"/>
    <property type="match status" value="1"/>
</dbReference>
<reference evidence="5 6" key="2">
    <citation type="submission" date="2019-09" db="EMBL/GenBank/DDBJ databases">
        <title>Complete Genome Sequence and Methylome Analysis of free living Spirochaetas.</title>
        <authorList>
            <person name="Leshcheva N."/>
            <person name="Mikheeva N."/>
        </authorList>
    </citation>
    <scope>NUCLEOTIDE SEQUENCE [LARGE SCALE GENOMIC DNA]</scope>
    <source>
        <strain evidence="5 6">P</strain>
    </source>
</reference>
<keyword evidence="6" id="KW-1185">Reference proteome</keyword>
<dbReference type="InterPro" id="IPR002059">
    <property type="entry name" value="CSP_DNA-bd"/>
</dbReference>
<comment type="subcellular location">
    <subcellularLocation>
        <location evidence="1 3">Cytoplasm</location>
    </subcellularLocation>
</comment>
<protein>
    <submittedName>
        <fullName evidence="5">Cold-shock protein</fullName>
    </submittedName>
</protein>
<evidence type="ECO:0000313" key="5">
    <source>
        <dbReference type="EMBL" id="QEN06226.1"/>
    </source>
</evidence>
<dbReference type="PROSITE" id="PS00352">
    <property type="entry name" value="CSD_1"/>
    <property type="match status" value="1"/>
</dbReference>
<dbReference type="AlphaFoldDB" id="A0A5C1QI63"/>
<dbReference type="InterPro" id="IPR019844">
    <property type="entry name" value="CSD_CS"/>
</dbReference>
<evidence type="ECO:0000313" key="6">
    <source>
        <dbReference type="Proteomes" id="UP000323824"/>
    </source>
</evidence>
<keyword evidence="2" id="KW-0963">Cytoplasm</keyword>
<evidence type="ECO:0000259" key="4">
    <source>
        <dbReference type="PROSITE" id="PS51857"/>
    </source>
</evidence>
<feature type="domain" description="CSD" evidence="4">
    <location>
        <begin position="1"/>
        <end position="61"/>
    </location>
</feature>
<dbReference type="GO" id="GO:0003676">
    <property type="term" value="F:nucleic acid binding"/>
    <property type="evidence" value="ECO:0007669"/>
    <property type="project" value="InterPro"/>
</dbReference>
<dbReference type="PRINTS" id="PR00050">
    <property type="entry name" value="COLDSHOCK"/>
</dbReference>
<dbReference type="InterPro" id="IPR011129">
    <property type="entry name" value="CSD"/>
</dbReference>
<dbReference type="GO" id="GO:0005829">
    <property type="term" value="C:cytosol"/>
    <property type="evidence" value="ECO:0007669"/>
    <property type="project" value="UniProtKB-ARBA"/>
</dbReference>
<dbReference type="PROSITE" id="PS51857">
    <property type="entry name" value="CSD_2"/>
    <property type="match status" value="1"/>
</dbReference>
<dbReference type="Gene3D" id="2.40.50.140">
    <property type="entry name" value="Nucleic acid-binding proteins"/>
    <property type="match status" value="1"/>
</dbReference>
<dbReference type="InterPro" id="IPR050181">
    <property type="entry name" value="Cold_shock_domain"/>
</dbReference>
<evidence type="ECO:0000256" key="3">
    <source>
        <dbReference type="RuleBase" id="RU000408"/>
    </source>
</evidence>
<dbReference type="EMBL" id="CP035807">
    <property type="protein sequence ID" value="QEN06226.1"/>
    <property type="molecule type" value="Genomic_DNA"/>
</dbReference>
<accession>A0A5C1QI63</accession>
<dbReference type="InterPro" id="IPR012340">
    <property type="entry name" value="NA-bd_OB-fold"/>
</dbReference>
<dbReference type="OrthoDB" id="9805039at2"/>
<dbReference type="SMART" id="SM00357">
    <property type="entry name" value="CSP"/>
    <property type="match status" value="1"/>
</dbReference>
<gene>
    <name evidence="5" type="ORF">EW093_16535</name>
</gene>